<keyword evidence="6" id="KW-0560">Oxidoreductase</keyword>
<dbReference type="GO" id="GO:0000062">
    <property type="term" value="F:fatty-acyl-CoA binding"/>
    <property type="evidence" value="ECO:0007669"/>
    <property type="project" value="TreeGrafter"/>
</dbReference>
<evidence type="ECO:0000256" key="5">
    <source>
        <dbReference type="ARBA" id="ARBA00048086"/>
    </source>
</evidence>
<dbReference type="InterPro" id="IPR009075">
    <property type="entry name" value="AcylCo_DH/oxidase_C"/>
</dbReference>
<dbReference type="InterPro" id="IPR046373">
    <property type="entry name" value="Acyl-CoA_Oxase/DH_mid-dom_sf"/>
</dbReference>
<dbReference type="Pfam" id="PF02770">
    <property type="entry name" value="Acyl-CoA_dh_M"/>
    <property type="match status" value="1"/>
</dbReference>
<comment type="cofactor">
    <cofactor evidence="1 6">
        <name>FAD</name>
        <dbReference type="ChEBI" id="CHEBI:57692"/>
    </cofactor>
</comment>
<sequence>MQALTLVLGIETKAEYDSLRSQWVLNGSKIWITNGDIADLFTVFAKVFDHHSGKHVTTAFLVDKKFGGVTTGPNEKMMGIECAHSVTVSFVDVKIPSSHILGEIGQGFKIAMSTLNYGRFMIGVAMNSIMKKLLNICFNHVTSRIQFGKKLIEFEDIQYKIATMSSLIYATETLIFYISGLIDATSRPFDLEVASLKIFSTESAWHICDETIQILGGRGYMKANYNNSYFFRTMKLKKS</sequence>
<evidence type="ECO:0000256" key="6">
    <source>
        <dbReference type="RuleBase" id="RU362125"/>
    </source>
</evidence>
<comment type="similarity">
    <text evidence="2 6">Belongs to the acyl-CoA dehydrogenase family.</text>
</comment>
<evidence type="ECO:0000259" key="7">
    <source>
        <dbReference type="Pfam" id="PF00441"/>
    </source>
</evidence>
<dbReference type="InterPro" id="IPR036250">
    <property type="entry name" value="AcylCo_DH-like_C"/>
</dbReference>
<keyword evidence="3 6" id="KW-0285">Flavoprotein</keyword>
<name>A0A6B2G053_MYXSQ</name>
<organism evidence="9">
    <name type="scientific">Myxobolus squamalis</name>
    <name type="common">Myxosporean</name>
    <dbReference type="NCBI Taxonomy" id="59785"/>
    <lineage>
        <taxon>Eukaryota</taxon>
        <taxon>Metazoa</taxon>
        <taxon>Cnidaria</taxon>
        <taxon>Myxozoa</taxon>
        <taxon>Myxosporea</taxon>
        <taxon>Bivalvulida</taxon>
        <taxon>Platysporina</taxon>
        <taxon>Myxobolidae</taxon>
        <taxon>Myxobolus</taxon>
    </lineage>
</organism>
<dbReference type="Gene3D" id="2.40.110.10">
    <property type="entry name" value="Butyryl-CoA Dehydrogenase, subunit A, domain 2"/>
    <property type="match status" value="1"/>
</dbReference>
<dbReference type="GO" id="GO:0017099">
    <property type="term" value="F:very-long-chain fatty acyl-CoA dehydrogenase activity"/>
    <property type="evidence" value="ECO:0007669"/>
    <property type="project" value="TreeGrafter"/>
</dbReference>
<keyword evidence="4 6" id="KW-0274">FAD</keyword>
<feature type="domain" description="Acyl-CoA dehydrogenase/oxidase C-terminal" evidence="7">
    <location>
        <begin position="105"/>
        <end position="236"/>
    </location>
</feature>
<reference evidence="9" key="1">
    <citation type="submission" date="2018-11" db="EMBL/GenBank/DDBJ databases">
        <title>Myxobolus squamalis genome and transcriptome.</title>
        <authorList>
            <person name="Yahalomi D."/>
            <person name="Atkinson S.D."/>
            <person name="Neuhof M."/>
            <person name="Chang E.S."/>
            <person name="Philippe H."/>
            <person name="Cartwright P."/>
            <person name="Bartholomew J.L."/>
            <person name="Huchon D."/>
        </authorList>
    </citation>
    <scope>NUCLEOTIDE SEQUENCE</scope>
    <source>
        <strain evidence="9">71B08</strain>
        <tissue evidence="9">Whole</tissue>
    </source>
</reference>
<evidence type="ECO:0000256" key="1">
    <source>
        <dbReference type="ARBA" id="ARBA00001974"/>
    </source>
</evidence>
<dbReference type="SUPFAM" id="SSF47203">
    <property type="entry name" value="Acyl-CoA dehydrogenase C-terminal domain-like"/>
    <property type="match status" value="1"/>
</dbReference>
<evidence type="ECO:0000313" key="9">
    <source>
        <dbReference type="EMBL" id="NDJ95956.1"/>
    </source>
</evidence>
<dbReference type="PANTHER" id="PTHR43884:SF11">
    <property type="entry name" value="VERY LONG-CHAIN SPECIFIC ACYL-COA DEHYDROGENASE, MITOCHONDRIAL"/>
    <property type="match status" value="1"/>
</dbReference>
<accession>A0A6B2G053</accession>
<protein>
    <submittedName>
        <fullName evidence="9">Very long-chain specific acyl-CoA dehydrogenase, mitochondrial (Trinotate prediction)</fullName>
    </submittedName>
</protein>
<feature type="domain" description="Acyl-CoA oxidase/dehydrogenase middle" evidence="8">
    <location>
        <begin position="7"/>
        <end position="93"/>
    </location>
</feature>
<dbReference type="Gene3D" id="1.20.140.10">
    <property type="entry name" value="Butyryl-CoA Dehydrogenase, subunit A, domain 3"/>
    <property type="match status" value="1"/>
</dbReference>
<dbReference type="PANTHER" id="PTHR43884">
    <property type="entry name" value="ACYL-COA DEHYDROGENASE"/>
    <property type="match status" value="1"/>
</dbReference>
<evidence type="ECO:0000256" key="2">
    <source>
        <dbReference type="ARBA" id="ARBA00009347"/>
    </source>
</evidence>
<evidence type="ECO:0000256" key="3">
    <source>
        <dbReference type="ARBA" id="ARBA00022630"/>
    </source>
</evidence>
<dbReference type="InterPro" id="IPR009100">
    <property type="entry name" value="AcylCoA_DH/oxidase_NM_dom_sf"/>
</dbReference>
<dbReference type="Pfam" id="PF00441">
    <property type="entry name" value="Acyl-CoA_dh_1"/>
    <property type="match status" value="1"/>
</dbReference>
<comment type="catalytic activity">
    <reaction evidence="5">
        <text>tetracosanoyl-CoA + oxidized [electron-transfer flavoprotein] + H(+) = (2E)-tetracosenoyl-CoA + reduced [electron-transfer flavoprotein]</text>
        <dbReference type="Rhea" id="RHEA:47232"/>
        <dbReference type="Rhea" id="RHEA-COMP:10685"/>
        <dbReference type="Rhea" id="RHEA-COMP:10686"/>
        <dbReference type="ChEBI" id="CHEBI:15378"/>
        <dbReference type="ChEBI" id="CHEBI:57692"/>
        <dbReference type="ChEBI" id="CHEBI:58307"/>
        <dbReference type="ChEBI" id="CHEBI:65052"/>
        <dbReference type="ChEBI" id="CHEBI:74693"/>
    </reaction>
    <physiologicalReaction direction="left-to-right" evidence="5">
        <dbReference type="Rhea" id="RHEA:47233"/>
    </physiologicalReaction>
</comment>
<evidence type="ECO:0000259" key="8">
    <source>
        <dbReference type="Pfam" id="PF02770"/>
    </source>
</evidence>
<dbReference type="SUPFAM" id="SSF56645">
    <property type="entry name" value="Acyl-CoA dehydrogenase NM domain-like"/>
    <property type="match status" value="1"/>
</dbReference>
<evidence type="ECO:0000256" key="4">
    <source>
        <dbReference type="ARBA" id="ARBA00022827"/>
    </source>
</evidence>
<dbReference type="AlphaFoldDB" id="A0A6B2G053"/>
<proteinExistence type="inferred from homology"/>
<dbReference type="EMBL" id="GHBR01000388">
    <property type="protein sequence ID" value="NDJ95956.1"/>
    <property type="molecule type" value="Transcribed_RNA"/>
</dbReference>
<dbReference type="InterPro" id="IPR006091">
    <property type="entry name" value="Acyl-CoA_Oxase/DH_mid-dom"/>
</dbReference>